<dbReference type="AlphaFoldDB" id="A0A0F3PKG9"/>
<reference evidence="2 3" key="1">
    <citation type="submission" date="2015-01" db="EMBL/GenBank/DDBJ databases">
        <title>Genome Sequencing of Rickettsiales.</title>
        <authorList>
            <person name="Daugherty S.C."/>
            <person name="Su Q."/>
            <person name="Abolude K."/>
            <person name="Beier-Sexton M."/>
            <person name="Carlyon J.A."/>
            <person name="Carter R."/>
            <person name="Day N.P."/>
            <person name="Dumler S.J."/>
            <person name="Dyachenko V."/>
            <person name="Godinez A."/>
            <person name="Kurtti T.J."/>
            <person name="Lichay M."/>
            <person name="Mullins K.E."/>
            <person name="Ott S."/>
            <person name="Pappas-Brown V."/>
            <person name="Paris D.H."/>
            <person name="Patel P."/>
            <person name="Richards A.L."/>
            <person name="Sadzewicz L."/>
            <person name="Sears K."/>
            <person name="Seidman D."/>
            <person name="Sengamalay N."/>
            <person name="Stenos J."/>
            <person name="Tallon L.J."/>
            <person name="Vincent G."/>
            <person name="Fraser C.M."/>
            <person name="Munderloh U."/>
            <person name="Dunning-Hotopp J.C."/>
        </authorList>
    </citation>
    <scope>NUCLEOTIDE SEQUENCE [LARGE SCALE GENOMIC DNA]</scope>
    <source>
        <strain evidence="2 3">CRT53-1</strain>
    </source>
</reference>
<accession>A0A0F3PKG9</accession>
<evidence type="ECO:0000256" key="1">
    <source>
        <dbReference type="SAM" id="MobiDB-lite"/>
    </source>
</evidence>
<gene>
    <name evidence="2" type="ORF">APHCRT_1456</name>
</gene>
<protein>
    <submittedName>
        <fullName evidence="2">Uncharacterized protein</fullName>
    </submittedName>
</protein>
<feature type="region of interest" description="Disordered" evidence="1">
    <location>
        <begin position="1"/>
        <end position="31"/>
    </location>
</feature>
<feature type="compositionally biased region" description="Polar residues" evidence="1">
    <location>
        <begin position="10"/>
        <end position="22"/>
    </location>
</feature>
<sequence>MYAPRAADNLTDTGYSNDNIQGSMRKATKPSTKYCIMA</sequence>
<dbReference type="EMBL" id="LAOD01000033">
    <property type="protein sequence ID" value="KJV80783.1"/>
    <property type="molecule type" value="Genomic_DNA"/>
</dbReference>
<evidence type="ECO:0000313" key="2">
    <source>
        <dbReference type="EMBL" id="KJV80783.1"/>
    </source>
</evidence>
<proteinExistence type="predicted"/>
<dbReference type="Proteomes" id="UP000033722">
    <property type="component" value="Unassembled WGS sequence"/>
</dbReference>
<comment type="caution">
    <text evidence="2">The sequence shown here is derived from an EMBL/GenBank/DDBJ whole genome shotgun (WGS) entry which is preliminary data.</text>
</comment>
<evidence type="ECO:0000313" key="3">
    <source>
        <dbReference type="Proteomes" id="UP000033722"/>
    </source>
</evidence>
<name>A0A0F3PKG9_ANAPH</name>
<organism evidence="2 3">
    <name type="scientific">Anaplasma phagocytophilum str. CRT53-1</name>
    <dbReference type="NCBI Taxonomy" id="1359157"/>
    <lineage>
        <taxon>Bacteria</taxon>
        <taxon>Pseudomonadati</taxon>
        <taxon>Pseudomonadota</taxon>
        <taxon>Alphaproteobacteria</taxon>
        <taxon>Rickettsiales</taxon>
        <taxon>Anaplasmataceae</taxon>
        <taxon>Anaplasma</taxon>
        <taxon>phagocytophilum group</taxon>
    </lineage>
</organism>